<evidence type="ECO:0000313" key="1">
    <source>
        <dbReference type="EMBL" id="MPM91804.1"/>
    </source>
</evidence>
<comment type="caution">
    <text evidence="1">The sequence shown here is derived from an EMBL/GenBank/DDBJ whole genome shotgun (WGS) entry which is preliminary data.</text>
</comment>
<organism evidence="1">
    <name type="scientific">bioreactor metagenome</name>
    <dbReference type="NCBI Taxonomy" id="1076179"/>
    <lineage>
        <taxon>unclassified sequences</taxon>
        <taxon>metagenomes</taxon>
        <taxon>ecological metagenomes</taxon>
    </lineage>
</organism>
<protein>
    <submittedName>
        <fullName evidence="1">Uncharacterized protein</fullName>
    </submittedName>
</protein>
<gene>
    <name evidence="1" type="ORF">SDC9_138938</name>
</gene>
<reference evidence="1" key="1">
    <citation type="submission" date="2019-08" db="EMBL/GenBank/DDBJ databases">
        <authorList>
            <person name="Kucharzyk K."/>
            <person name="Murdoch R.W."/>
            <person name="Higgins S."/>
            <person name="Loffler F."/>
        </authorList>
    </citation>
    <scope>NUCLEOTIDE SEQUENCE</scope>
</reference>
<name>A0A645DQQ9_9ZZZZ</name>
<proteinExistence type="predicted"/>
<accession>A0A645DQQ9</accession>
<dbReference type="AlphaFoldDB" id="A0A645DQQ9"/>
<sequence length="169" mass="19688">MHLCTDTIYSNTLTFDIFNVLDKSQTFFLISVFKSIIVHKQFIGSVTILTCKLDSSYSIVFAQIILPVELISGKCFTQTGFKFRRIRPIRHRFVDYIPCFYIIFTCTKHSCNPCIERLIDDYSLFLSCFFNCTTGWFFVEELYFYIIEIITCSILTKVESNCITTCLIA</sequence>
<dbReference type="EMBL" id="VSSQ01038811">
    <property type="protein sequence ID" value="MPM91804.1"/>
    <property type="molecule type" value="Genomic_DNA"/>
</dbReference>